<keyword evidence="2" id="KW-0812">Transmembrane</keyword>
<organism evidence="3 4">
    <name type="scientific">Actinomycetospora lemnae</name>
    <dbReference type="NCBI Taxonomy" id="3019891"/>
    <lineage>
        <taxon>Bacteria</taxon>
        <taxon>Bacillati</taxon>
        <taxon>Actinomycetota</taxon>
        <taxon>Actinomycetes</taxon>
        <taxon>Pseudonocardiales</taxon>
        <taxon>Pseudonocardiaceae</taxon>
        <taxon>Actinomycetospora</taxon>
    </lineage>
</organism>
<evidence type="ECO:0008006" key="5">
    <source>
        <dbReference type="Google" id="ProtNLM"/>
    </source>
</evidence>
<dbReference type="RefSeq" id="WP_274200430.1">
    <property type="nucleotide sequence ID" value="NZ_JAQZAO010000004.1"/>
</dbReference>
<feature type="transmembrane region" description="Helical" evidence="2">
    <location>
        <begin position="125"/>
        <end position="143"/>
    </location>
</feature>
<feature type="transmembrane region" description="Helical" evidence="2">
    <location>
        <begin position="90"/>
        <end position="113"/>
    </location>
</feature>
<feature type="transmembrane region" description="Helical" evidence="2">
    <location>
        <begin position="163"/>
        <end position="182"/>
    </location>
</feature>
<evidence type="ECO:0000313" key="3">
    <source>
        <dbReference type="EMBL" id="MDD7965896.1"/>
    </source>
</evidence>
<proteinExistence type="predicted"/>
<feature type="region of interest" description="Disordered" evidence="1">
    <location>
        <begin position="1"/>
        <end position="30"/>
    </location>
</feature>
<evidence type="ECO:0000256" key="1">
    <source>
        <dbReference type="SAM" id="MobiDB-lite"/>
    </source>
</evidence>
<keyword evidence="4" id="KW-1185">Reference proteome</keyword>
<dbReference type="EMBL" id="JAQZAO010000004">
    <property type="protein sequence ID" value="MDD7965896.1"/>
    <property type="molecule type" value="Genomic_DNA"/>
</dbReference>
<gene>
    <name evidence="3" type="ORF">PGB27_11125</name>
</gene>
<sequence length="211" mass="22189">MPEASKARTETTTVTTTEDEEGSERVMPPAAEPASPWVPILLGVYLLIVAVLSGRLLIDVWARNFALYRSLLGTESLTGSQVAVVTPLTYTVVGGVFGAVIVSFQGLHLHAAVRRNFQTSYGGSYLVGPWVAALIALAAYALVKGGLLVFSGGDTSNASSTSSNWAFLSLGILTGFSWLKVLQKLNSLADQFFAVGRPPQSGPPAGTSDTQ</sequence>
<reference evidence="3 4" key="1">
    <citation type="submission" date="2023-02" db="EMBL/GenBank/DDBJ databases">
        <title>Genome sequencing required for Actinomycetospora new species description.</title>
        <authorList>
            <person name="Saimee Y."/>
            <person name="Duangmal K."/>
        </authorList>
    </citation>
    <scope>NUCLEOTIDE SEQUENCE [LARGE SCALE GENOMIC DNA]</scope>
    <source>
        <strain evidence="3 4">DW7H6</strain>
    </source>
</reference>
<feature type="transmembrane region" description="Helical" evidence="2">
    <location>
        <begin position="37"/>
        <end position="58"/>
    </location>
</feature>
<keyword evidence="2" id="KW-1133">Transmembrane helix</keyword>
<comment type="caution">
    <text evidence="3">The sequence shown here is derived from an EMBL/GenBank/DDBJ whole genome shotgun (WGS) entry which is preliminary data.</text>
</comment>
<evidence type="ECO:0000256" key="2">
    <source>
        <dbReference type="SAM" id="Phobius"/>
    </source>
</evidence>
<name>A0ABT5SUQ9_9PSEU</name>
<dbReference type="Proteomes" id="UP001300763">
    <property type="component" value="Unassembled WGS sequence"/>
</dbReference>
<accession>A0ABT5SUQ9</accession>
<protein>
    <recommendedName>
        <fullName evidence="5">Yip1 domain-containing protein</fullName>
    </recommendedName>
</protein>
<keyword evidence="2" id="KW-0472">Membrane</keyword>
<evidence type="ECO:0000313" key="4">
    <source>
        <dbReference type="Proteomes" id="UP001300763"/>
    </source>
</evidence>